<accession>A0A066YWE2</accession>
<keyword evidence="2" id="KW-1185">Reference proteome</keyword>
<protein>
    <submittedName>
        <fullName evidence="1">Putative oxidoreductase, aryl-alcohol dehydrogenase like protein</fullName>
    </submittedName>
</protein>
<proteinExistence type="predicted"/>
<name>A0A066YWE2_9ACTN</name>
<dbReference type="AlphaFoldDB" id="A0A066YWE2"/>
<organism evidence="1 2">
    <name type="scientific">Kitasatospora cheerisanensis KCTC 2395</name>
    <dbReference type="NCBI Taxonomy" id="1348663"/>
    <lineage>
        <taxon>Bacteria</taxon>
        <taxon>Bacillati</taxon>
        <taxon>Actinomycetota</taxon>
        <taxon>Actinomycetes</taxon>
        <taxon>Kitasatosporales</taxon>
        <taxon>Streptomycetaceae</taxon>
        <taxon>Kitasatospora</taxon>
    </lineage>
</organism>
<comment type="caution">
    <text evidence="1">The sequence shown here is derived from an EMBL/GenBank/DDBJ whole genome shotgun (WGS) entry which is preliminary data.</text>
</comment>
<gene>
    <name evidence="1" type="ORF">KCH_23790</name>
</gene>
<sequence length="120" mass="12717">MTRAGLLVDADTLAAVETLSAVLAISPSDRWGMAPFGGDTTLEVWRAFNARTFLTEGDECTTVQAAFRVAYEIPKVARIAVGTSSSSHLRALVDATTLGADASVVSRYRALLNERAAARS</sequence>
<dbReference type="Proteomes" id="UP000027178">
    <property type="component" value="Unassembled WGS sequence"/>
</dbReference>
<evidence type="ECO:0000313" key="2">
    <source>
        <dbReference type="Proteomes" id="UP000027178"/>
    </source>
</evidence>
<dbReference type="eggNOG" id="COG0667">
    <property type="taxonomic scope" value="Bacteria"/>
</dbReference>
<dbReference type="HOGENOM" id="CLU_2208496_0_0_11"/>
<reference evidence="1 2" key="1">
    <citation type="submission" date="2014-05" db="EMBL/GenBank/DDBJ databases">
        <title>Draft Genome Sequence of Kitasatospora cheerisanensis KCTC 2395.</title>
        <authorList>
            <person name="Nam D.H."/>
        </authorList>
    </citation>
    <scope>NUCLEOTIDE SEQUENCE [LARGE SCALE GENOMIC DNA]</scope>
    <source>
        <strain evidence="1 2">KCTC 2395</strain>
    </source>
</reference>
<dbReference type="EMBL" id="JNBY01000077">
    <property type="protein sequence ID" value="KDN85863.1"/>
    <property type="molecule type" value="Genomic_DNA"/>
</dbReference>
<dbReference type="PATRIC" id="fig|1348663.4.peg.2305"/>
<evidence type="ECO:0000313" key="1">
    <source>
        <dbReference type="EMBL" id="KDN85863.1"/>
    </source>
</evidence>